<evidence type="ECO:0000313" key="1">
    <source>
        <dbReference type="EMBL" id="RRJ91369.1"/>
    </source>
</evidence>
<dbReference type="RefSeq" id="WP_125012603.1">
    <property type="nucleotide sequence ID" value="NZ_RQVR01000008.1"/>
</dbReference>
<evidence type="ECO:0000313" key="2">
    <source>
        <dbReference type="Proteomes" id="UP000271937"/>
    </source>
</evidence>
<comment type="caution">
    <text evidence="1">The sequence shown here is derived from an EMBL/GenBank/DDBJ whole genome shotgun (WGS) entry which is preliminary data.</text>
</comment>
<dbReference type="AlphaFoldDB" id="A0A3P3WCK2"/>
<reference evidence="1 2" key="1">
    <citation type="submission" date="2018-11" db="EMBL/GenBank/DDBJ databases">
        <title>Flavobacterium sp. nov., YIM 102600 draft genome.</title>
        <authorList>
            <person name="Li G."/>
            <person name="Jiang Y."/>
        </authorList>
    </citation>
    <scope>NUCLEOTIDE SEQUENCE [LARGE SCALE GENOMIC DNA]</scope>
    <source>
        <strain evidence="1 2">YIM 102600</strain>
    </source>
</reference>
<gene>
    <name evidence="1" type="ORF">EG849_08220</name>
</gene>
<dbReference type="EMBL" id="RQVR01000008">
    <property type="protein sequence ID" value="RRJ91369.1"/>
    <property type="molecule type" value="Genomic_DNA"/>
</dbReference>
<name>A0A3P3WCK2_9FLAO</name>
<dbReference type="OrthoDB" id="1413523at2"/>
<protein>
    <submittedName>
        <fullName evidence="1">Uncharacterized protein</fullName>
    </submittedName>
</protein>
<accession>A0A3P3WCK2</accession>
<keyword evidence="2" id="KW-1185">Reference proteome</keyword>
<organism evidence="1 2">
    <name type="scientific">Flavobacterium macacae</name>
    <dbReference type="NCBI Taxonomy" id="2488993"/>
    <lineage>
        <taxon>Bacteria</taxon>
        <taxon>Pseudomonadati</taxon>
        <taxon>Bacteroidota</taxon>
        <taxon>Flavobacteriia</taxon>
        <taxon>Flavobacteriales</taxon>
        <taxon>Flavobacteriaceae</taxon>
        <taxon>Flavobacterium</taxon>
    </lineage>
</organism>
<dbReference type="Proteomes" id="UP000271937">
    <property type="component" value="Unassembled WGS sequence"/>
</dbReference>
<proteinExistence type="predicted"/>
<sequence>MSFFIKTEQKLTETQNNLSTQADYLKDKNQKIKCLKIEIKDIKKTSSHYLEKKSGKLNSLLESHLITGSNWIAFKKNFKKNIPIF</sequence>